<gene>
    <name evidence="5" type="ORF">AFL01nite_23260</name>
</gene>
<name>A0A512HX43_9ACTN</name>
<feature type="region of interest" description="Disordered" evidence="3">
    <location>
        <begin position="151"/>
        <end position="180"/>
    </location>
</feature>
<dbReference type="Pfam" id="PF00583">
    <property type="entry name" value="Acetyltransf_1"/>
    <property type="match status" value="1"/>
</dbReference>
<dbReference type="GO" id="GO:0016747">
    <property type="term" value="F:acyltransferase activity, transferring groups other than amino-acyl groups"/>
    <property type="evidence" value="ECO:0007669"/>
    <property type="project" value="InterPro"/>
</dbReference>
<evidence type="ECO:0000259" key="4">
    <source>
        <dbReference type="PROSITE" id="PS51186"/>
    </source>
</evidence>
<dbReference type="InterPro" id="IPR050832">
    <property type="entry name" value="Bact_Acetyltransf"/>
</dbReference>
<dbReference type="Gene3D" id="3.40.630.30">
    <property type="match status" value="1"/>
</dbReference>
<evidence type="ECO:0000256" key="1">
    <source>
        <dbReference type="ARBA" id="ARBA00022679"/>
    </source>
</evidence>
<dbReference type="InterPro" id="IPR016181">
    <property type="entry name" value="Acyl_CoA_acyltransferase"/>
</dbReference>
<dbReference type="SUPFAM" id="SSF55729">
    <property type="entry name" value="Acyl-CoA N-acyltransferases (Nat)"/>
    <property type="match status" value="1"/>
</dbReference>
<dbReference type="AlphaFoldDB" id="A0A512HX43"/>
<protein>
    <submittedName>
        <fullName evidence="5">N-acetyltransferase</fullName>
    </submittedName>
</protein>
<feature type="domain" description="N-acetyltransferase" evidence="4">
    <location>
        <begin position="3"/>
        <end position="153"/>
    </location>
</feature>
<reference evidence="5 6" key="1">
    <citation type="submission" date="2019-07" db="EMBL/GenBank/DDBJ databases">
        <title>Whole genome shotgun sequence of Aeromicrobium flavum NBRC 107625.</title>
        <authorList>
            <person name="Hosoyama A."/>
            <person name="Uohara A."/>
            <person name="Ohji S."/>
            <person name="Ichikawa N."/>
        </authorList>
    </citation>
    <scope>NUCLEOTIDE SEQUENCE [LARGE SCALE GENOMIC DNA]</scope>
    <source>
        <strain evidence="5 6">NBRC 107625</strain>
    </source>
</reference>
<evidence type="ECO:0000313" key="6">
    <source>
        <dbReference type="Proteomes" id="UP000321769"/>
    </source>
</evidence>
<keyword evidence="6" id="KW-1185">Reference proteome</keyword>
<dbReference type="RefSeq" id="WP_186813930.1">
    <property type="nucleotide sequence ID" value="NZ_BAAAYQ010000006.1"/>
</dbReference>
<feature type="compositionally biased region" description="Pro residues" evidence="3">
    <location>
        <begin position="169"/>
        <end position="180"/>
    </location>
</feature>
<comment type="caution">
    <text evidence="5">The sequence shown here is derived from an EMBL/GenBank/DDBJ whole genome shotgun (WGS) entry which is preliminary data.</text>
</comment>
<dbReference type="EMBL" id="BJZQ01000013">
    <property type="protein sequence ID" value="GEO89999.1"/>
    <property type="molecule type" value="Genomic_DNA"/>
</dbReference>
<evidence type="ECO:0000313" key="5">
    <source>
        <dbReference type="EMBL" id="GEO89999.1"/>
    </source>
</evidence>
<dbReference type="PANTHER" id="PTHR43877">
    <property type="entry name" value="AMINOALKYLPHOSPHONATE N-ACETYLTRANSFERASE-RELATED-RELATED"/>
    <property type="match status" value="1"/>
</dbReference>
<dbReference type="InterPro" id="IPR000182">
    <property type="entry name" value="GNAT_dom"/>
</dbReference>
<evidence type="ECO:0000256" key="2">
    <source>
        <dbReference type="ARBA" id="ARBA00023315"/>
    </source>
</evidence>
<dbReference type="CDD" id="cd04301">
    <property type="entry name" value="NAT_SF"/>
    <property type="match status" value="1"/>
</dbReference>
<dbReference type="PROSITE" id="PS51186">
    <property type="entry name" value="GNAT"/>
    <property type="match status" value="1"/>
</dbReference>
<keyword evidence="2" id="KW-0012">Acyltransferase</keyword>
<evidence type="ECO:0000256" key="3">
    <source>
        <dbReference type="SAM" id="MobiDB-lite"/>
    </source>
</evidence>
<sequence>MTLTIAPVSPGDWRRWRAVRTRALDEDPAAFACSAHAWIEGGDTEERWRARIAARGRLFLATDEHGRDVGMIGLTADEEPELISMWVAPEARRAGAGRQLVETVLQVAGSRPVRLRVMADNRDAIAFYAGCGFVLTGDRPDAEDTLTMRRVATPAATGWPASAARPLRPGGPPPGRSADQ</sequence>
<keyword evidence="1 5" id="KW-0808">Transferase</keyword>
<dbReference type="Proteomes" id="UP000321769">
    <property type="component" value="Unassembled WGS sequence"/>
</dbReference>
<organism evidence="5 6">
    <name type="scientific">Aeromicrobium flavum</name>
    <dbReference type="NCBI Taxonomy" id="416568"/>
    <lineage>
        <taxon>Bacteria</taxon>
        <taxon>Bacillati</taxon>
        <taxon>Actinomycetota</taxon>
        <taxon>Actinomycetes</taxon>
        <taxon>Propionibacteriales</taxon>
        <taxon>Nocardioidaceae</taxon>
        <taxon>Aeromicrobium</taxon>
    </lineage>
</organism>
<accession>A0A512HX43</accession>
<proteinExistence type="predicted"/>